<dbReference type="Pfam" id="PF11174">
    <property type="entry name" value="DUF2970"/>
    <property type="match status" value="1"/>
</dbReference>
<keyword evidence="1" id="KW-0472">Membrane</keyword>
<dbReference type="EMBL" id="FOBC01000001">
    <property type="protein sequence ID" value="SEK29018.1"/>
    <property type="molecule type" value="Genomic_DNA"/>
</dbReference>
<evidence type="ECO:0000313" key="3">
    <source>
        <dbReference type="Proteomes" id="UP000198807"/>
    </source>
</evidence>
<feature type="transmembrane region" description="Helical" evidence="1">
    <location>
        <begin position="33"/>
        <end position="56"/>
    </location>
</feature>
<name>A0A1H7FSR4_9GAMM</name>
<evidence type="ECO:0000256" key="1">
    <source>
        <dbReference type="SAM" id="Phobius"/>
    </source>
</evidence>
<keyword evidence="1" id="KW-1133">Transmembrane helix</keyword>
<keyword evidence="3" id="KW-1185">Reference proteome</keyword>
<organism evidence="2 3">
    <name type="scientific">Halomonas daqiaonensis</name>
    <dbReference type="NCBI Taxonomy" id="650850"/>
    <lineage>
        <taxon>Bacteria</taxon>
        <taxon>Pseudomonadati</taxon>
        <taxon>Pseudomonadota</taxon>
        <taxon>Gammaproteobacteria</taxon>
        <taxon>Oceanospirillales</taxon>
        <taxon>Halomonadaceae</taxon>
        <taxon>Halomonas</taxon>
    </lineage>
</organism>
<proteinExistence type="predicted"/>
<reference evidence="3" key="1">
    <citation type="submission" date="2016-10" db="EMBL/GenBank/DDBJ databases">
        <authorList>
            <person name="Varghese N."/>
            <person name="Submissions S."/>
        </authorList>
    </citation>
    <scope>NUCLEOTIDE SEQUENCE [LARGE SCALE GENOMIC DNA]</scope>
    <source>
        <strain evidence="3">CGMCC 1.9150</strain>
    </source>
</reference>
<accession>A0A1H7FSR4</accession>
<dbReference type="InterPro" id="IPR021344">
    <property type="entry name" value="DUF2970"/>
</dbReference>
<protein>
    <recommendedName>
        <fullName evidence="4">DUF2970 domain-containing protein</fullName>
    </recommendedName>
</protein>
<dbReference type="RefSeq" id="WP_089709778.1">
    <property type="nucleotide sequence ID" value="NZ_FOBC01000001.1"/>
</dbReference>
<evidence type="ECO:0008006" key="4">
    <source>
        <dbReference type="Google" id="ProtNLM"/>
    </source>
</evidence>
<dbReference type="Proteomes" id="UP000198807">
    <property type="component" value="Unassembled WGS sequence"/>
</dbReference>
<sequence length="57" mass="6145">MWQAIKSVLAAFLGVQKDARRREDFASNRPGTFIAAGLLVGLVFVLLVAFVAVLAAR</sequence>
<gene>
    <name evidence="2" type="ORF">SAMN04488129_101198</name>
</gene>
<keyword evidence="1" id="KW-0812">Transmembrane</keyword>
<evidence type="ECO:0000313" key="2">
    <source>
        <dbReference type="EMBL" id="SEK29018.1"/>
    </source>
</evidence>
<dbReference type="STRING" id="650850.SAMN04488129_101198"/>
<dbReference type="OrthoDB" id="5625885at2"/>
<dbReference type="AlphaFoldDB" id="A0A1H7FSR4"/>